<evidence type="ECO:0008006" key="3">
    <source>
        <dbReference type="Google" id="ProtNLM"/>
    </source>
</evidence>
<evidence type="ECO:0000313" key="1">
    <source>
        <dbReference type="EMBL" id="TSJ46375.1"/>
    </source>
</evidence>
<reference evidence="1 2" key="1">
    <citation type="submission" date="2019-07" db="EMBL/GenBank/DDBJ databases">
        <authorList>
            <person name="Huq M.A."/>
        </authorList>
    </citation>
    <scope>NUCLEOTIDE SEQUENCE [LARGE SCALE GENOMIC DNA]</scope>
    <source>
        <strain evidence="1 2">MAH-3</strain>
    </source>
</reference>
<name>A0A556N2S4_9FLAO</name>
<sequence length="117" mass="13794">MENPIKYSYKLRPGYGSDELLIELDGKDQPDELQTDLILILEQNGFKLTELKDIWQNDEWSFIFRSQQGVVLLSRDTVWDFFFLMGENNQADILKLDEILSKNPLFEKLNVNNSDYQ</sequence>
<comment type="caution">
    <text evidence="1">The sequence shown here is derived from an EMBL/GenBank/DDBJ whole genome shotgun (WGS) entry which is preliminary data.</text>
</comment>
<accession>A0A556N2S4</accession>
<keyword evidence="2" id="KW-1185">Reference proteome</keyword>
<gene>
    <name evidence="1" type="ORF">FO442_04250</name>
</gene>
<dbReference type="OrthoDB" id="674804at2"/>
<evidence type="ECO:0000313" key="2">
    <source>
        <dbReference type="Proteomes" id="UP000316008"/>
    </source>
</evidence>
<dbReference type="RefSeq" id="WP_144331912.1">
    <property type="nucleotide sequence ID" value="NZ_VLPL01000002.1"/>
</dbReference>
<dbReference type="EMBL" id="VLPL01000002">
    <property type="protein sequence ID" value="TSJ46375.1"/>
    <property type="molecule type" value="Genomic_DNA"/>
</dbReference>
<protein>
    <recommendedName>
        <fullName evidence="3">DUF3630 family protein</fullName>
    </recommendedName>
</protein>
<dbReference type="Proteomes" id="UP000316008">
    <property type="component" value="Unassembled WGS sequence"/>
</dbReference>
<dbReference type="AlphaFoldDB" id="A0A556N2S4"/>
<organism evidence="1 2">
    <name type="scientific">Fluviicola chungangensis</name>
    <dbReference type="NCBI Taxonomy" id="2597671"/>
    <lineage>
        <taxon>Bacteria</taxon>
        <taxon>Pseudomonadati</taxon>
        <taxon>Bacteroidota</taxon>
        <taxon>Flavobacteriia</taxon>
        <taxon>Flavobacteriales</taxon>
        <taxon>Crocinitomicaceae</taxon>
        <taxon>Fluviicola</taxon>
    </lineage>
</organism>
<proteinExistence type="predicted"/>